<gene>
    <name evidence="1" type="ORF">GLOINDRAFT_13964</name>
</gene>
<evidence type="ECO:0000313" key="1">
    <source>
        <dbReference type="EMBL" id="ERZ95091.1"/>
    </source>
</evidence>
<protein>
    <submittedName>
        <fullName evidence="1">Uncharacterized protein</fullName>
    </submittedName>
</protein>
<reference evidence="1" key="1">
    <citation type="submission" date="2013-07" db="EMBL/GenBank/DDBJ databases">
        <title>The genome of an arbuscular mycorrhizal fungus provides insights into the evolution of the oldest plant symbiosis.</title>
        <authorList>
            <consortium name="DOE Joint Genome Institute"/>
            <person name="Tisserant E."/>
            <person name="Malbreil M."/>
            <person name="Kuo A."/>
            <person name="Kohler A."/>
            <person name="Symeonidi A."/>
            <person name="Balestrini R."/>
            <person name="Charron P."/>
            <person name="Duensing N."/>
            <person name="Frei-dit-Frey N."/>
            <person name="Gianinazzi-Pearson V."/>
            <person name="Gilbert B."/>
            <person name="Handa Y."/>
            <person name="Hijri M."/>
            <person name="Kaul R."/>
            <person name="Kawaguchi M."/>
            <person name="Krajinski F."/>
            <person name="Lammers P."/>
            <person name="Lapierre D."/>
            <person name="Masclaux F.G."/>
            <person name="Murat C."/>
            <person name="Morin E."/>
            <person name="Ndikumana S."/>
            <person name="Pagni M."/>
            <person name="Petitpierre D."/>
            <person name="Requena N."/>
            <person name="Rosikiewicz P."/>
            <person name="Riley R."/>
            <person name="Saito K."/>
            <person name="San Clemente H."/>
            <person name="Shapiro H."/>
            <person name="van Tuinen D."/>
            <person name="Becard G."/>
            <person name="Bonfante P."/>
            <person name="Paszkowski U."/>
            <person name="Shachar-Hill Y."/>
            <person name="Young J.P."/>
            <person name="Sanders I.R."/>
            <person name="Henrissat B."/>
            <person name="Rensing S.A."/>
            <person name="Grigoriev I.V."/>
            <person name="Corradi N."/>
            <person name="Roux C."/>
            <person name="Martin F."/>
        </authorList>
    </citation>
    <scope>NUCLEOTIDE SEQUENCE</scope>
    <source>
        <strain evidence="1">DAOM 197198</strain>
    </source>
</reference>
<sequence length="71" mass="7790">MCIYNHINDISTLRKKGRVGVIGLEIIGDLIIDGVAGLSNFLEFMATFEEEVEDASCDDDDELSSPNLLTL</sequence>
<accession>U9SJ48</accession>
<proteinExistence type="predicted"/>
<organism evidence="1">
    <name type="scientific">Rhizophagus irregularis (strain DAOM 181602 / DAOM 197198 / MUCL 43194)</name>
    <name type="common">Arbuscular mycorrhizal fungus</name>
    <name type="synonym">Glomus intraradices</name>
    <dbReference type="NCBI Taxonomy" id="747089"/>
    <lineage>
        <taxon>Eukaryota</taxon>
        <taxon>Fungi</taxon>
        <taxon>Fungi incertae sedis</taxon>
        <taxon>Mucoromycota</taxon>
        <taxon>Glomeromycotina</taxon>
        <taxon>Glomeromycetes</taxon>
        <taxon>Glomerales</taxon>
        <taxon>Glomeraceae</taxon>
        <taxon>Rhizophagus</taxon>
    </lineage>
</organism>
<dbReference type="VEuPathDB" id="FungiDB:RhiirFUN_016088"/>
<dbReference type="AlphaFoldDB" id="U9SJ48"/>
<dbReference type="EMBL" id="KI301498">
    <property type="protein sequence ID" value="ERZ95091.1"/>
    <property type="molecule type" value="Genomic_DNA"/>
</dbReference>
<dbReference type="HOGENOM" id="CLU_2741372_0_0_1"/>
<name>U9SJ48_RHIID</name>